<dbReference type="SMART" id="SM00060">
    <property type="entry name" value="FN3"/>
    <property type="match status" value="1"/>
</dbReference>
<evidence type="ECO:0000256" key="1">
    <source>
        <dbReference type="ARBA" id="ARBA00023319"/>
    </source>
</evidence>
<dbReference type="AlphaFoldDB" id="A0ABD0QZ96"/>
<dbReference type="EMBL" id="JAMKFB020000006">
    <property type="protein sequence ID" value="KAL0191569.1"/>
    <property type="molecule type" value="Genomic_DNA"/>
</dbReference>
<evidence type="ECO:0000259" key="2">
    <source>
        <dbReference type="PROSITE" id="PS50853"/>
    </source>
</evidence>
<dbReference type="PROSITE" id="PS50853">
    <property type="entry name" value="FN3"/>
    <property type="match status" value="1"/>
</dbReference>
<dbReference type="CDD" id="cd00063">
    <property type="entry name" value="FN3"/>
    <property type="match status" value="1"/>
</dbReference>
<name>A0ABD0QZ96_CIRMR</name>
<dbReference type="FunFam" id="2.60.40.10:FF:001232">
    <property type="entry name" value="Immunoglobulin-like and fibronectin type III domain-containing 1"/>
    <property type="match status" value="1"/>
</dbReference>
<dbReference type="InterPro" id="IPR003961">
    <property type="entry name" value="FN3_dom"/>
</dbReference>
<dbReference type="InterPro" id="IPR036179">
    <property type="entry name" value="Ig-like_dom_sf"/>
</dbReference>
<evidence type="ECO:0000313" key="3">
    <source>
        <dbReference type="EMBL" id="KAL0191569.1"/>
    </source>
</evidence>
<dbReference type="Gene3D" id="2.60.40.10">
    <property type="entry name" value="Immunoglobulins"/>
    <property type="match status" value="1"/>
</dbReference>
<keyword evidence="1" id="KW-0393">Immunoglobulin domain</keyword>
<organism evidence="3 4">
    <name type="scientific">Cirrhinus mrigala</name>
    <name type="common">Mrigala</name>
    <dbReference type="NCBI Taxonomy" id="683832"/>
    <lineage>
        <taxon>Eukaryota</taxon>
        <taxon>Metazoa</taxon>
        <taxon>Chordata</taxon>
        <taxon>Craniata</taxon>
        <taxon>Vertebrata</taxon>
        <taxon>Euteleostomi</taxon>
        <taxon>Actinopterygii</taxon>
        <taxon>Neopterygii</taxon>
        <taxon>Teleostei</taxon>
        <taxon>Ostariophysi</taxon>
        <taxon>Cypriniformes</taxon>
        <taxon>Cyprinidae</taxon>
        <taxon>Labeoninae</taxon>
        <taxon>Labeonini</taxon>
        <taxon>Cirrhinus</taxon>
    </lineage>
</organism>
<accession>A0ABD0QZ96</accession>
<comment type="caution">
    <text evidence="3">The sequence shown here is derived from an EMBL/GenBank/DDBJ whole genome shotgun (WGS) entry which is preliminary data.</text>
</comment>
<sequence>IKWFKNGSELHDGGSVKVVKESNHNTGQIKIQLKNAFGSIEALSSLIVLDKPGPPQGPLEVNESTSSVLELKWNPPKDDGGSEVTNYIIERQQVGQSTWKRVGDISASHLTFRDRNVSLGKRYTYRIYAENLEGISEAMETEKIMAGSLSKLFTAKFFILR</sequence>
<dbReference type="Pfam" id="PF00041">
    <property type="entry name" value="fn3"/>
    <property type="match status" value="1"/>
</dbReference>
<dbReference type="InterPro" id="IPR013783">
    <property type="entry name" value="Ig-like_fold"/>
</dbReference>
<dbReference type="Proteomes" id="UP001529510">
    <property type="component" value="Unassembled WGS sequence"/>
</dbReference>
<dbReference type="PANTHER" id="PTHR14340:SF9">
    <property type="entry name" value="FIBRONECTIN TYPE-III DOMAIN-CONTAINING PROTEIN"/>
    <property type="match status" value="1"/>
</dbReference>
<feature type="domain" description="Fibronectin type-III" evidence="2">
    <location>
        <begin position="54"/>
        <end position="149"/>
    </location>
</feature>
<dbReference type="SUPFAM" id="SSF48726">
    <property type="entry name" value="Immunoglobulin"/>
    <property type="match status" value="1"/>
</dbReference>
<evidence type="ECO:0000313" key="4">
    <source>
        <dbReference type="Proteomes" id="UP001529510"/>
    </source>
</evidence>
<gene>
    <name evidence="3" type="ORF">M9458_014267</name>
</gene>
<dbReference type="PRINTS" id="PR00014">
    <property type="entry name" value="FNTYPEIII"/>
</dbReference>
<feature type="non-terminal residue" evidence="3">
    <location>
        <position position="1"/>
    </location>
</feature>
<dbReference type="PANTHER" id="PTHR14340">
    <property type="entry name" value="MICROFIBRIL-ASSOCIATED GLYCOPROTEIN 3"/>
    <property type="match status" value="1"/>
</dbReference>
<feature type="non-terminal residue" evidence="3">
    <location>
        <position position="161"/>
    </location>
</feature>
<keyword evidence="4" id="KW-1185">Reference proteome</keyword>
<protein>
    <recommendedName>
        <fullName evidence="2">Fibronectin type-III domain-containing protein</fullName>
    </recommendedName>
</protein>
<proteinExistence type="predicted"/>
<reference evidence="3 4" key="1">
    <citation type="submission" date="2024-05" db="EMBL/GenBank/DDBJ databases">
        <title>Genome sequencing and assembly of Indian major carp, Cirrhinus mrigala (Hamilton, 1822).</title>
        <authorList>
            <person name="Mohindra V."/>
            <person name="Chowdhury L.M."/>
            <person name="Lal K."/>
            <person name="Jena J.K."/>
        </authorList>
    </citation>
    <scope>NUCLEOTIDE SEQUENCE [LARGE SCALE GENOMIC DNA]</scope>
    <source>
        <strain evidence="3">CM1030</strain>
        <tissue evidence="3">Blood</tissue>
    </source>
</reference>
<dbReference type="SUPFAM" id="SSF49265">
    <property type="entry name" value="Fibronectin type III"/>
    <property type="match status" value="1"/>
</dbReference>
<dbReference type="InterPro" id="IPR036116">
    <property type="entry name" value="FN3_sf"/>
</dbReference>